<feature type="transmembrane region" description="Helical" evidence="1">
    <location>
        <begin position="78"/>
        <end position="98"/>
    </location>
</feature>
<dbReference type="OrthoDB" id="976812at2"/>
<reference evidence="2 3" key="1">
    <citation type="submission" date="2018-03" db="EMBL/GenBank/DDBJ databases">
        <title>Genomic Encyclopedia of Archaeal and Bacterial Type Strains, Phase II (KMG-II): from individual species to whole genera.</title>
        <authorList>
            <person name="Goeker M."/>
        </authorList>
    </citation>
    <scope>NUCLEOTIDE SEQUENCE [LARGE SCALE GENOMIC DNA]</scope>
    <source>
        <strain evidence="2 3">DSM 28229</strain>
    </source>
</reference>
<keyword evidence="1" id="KW-0472">Membrane</keyword>
<dbReference type="EMBL" id="QGDO01000001">
    <property type="protein sequence ID" value="PWJ44061.1"/>
    <property type="molecule type" value="Genomic_DNA"/>
</dbReference>
<organism evidence="2 3">
    <name type="scientific">Sediminitomix flava</name>
    <dbReference type="NCBI Taxonomy" id="379075"/>
    <lineage>
        <taxon>Bacteria</taxon>
        <taxon>Pseudomonadati</taxon>
        <taxon>Bacteroidota</taxon>
        <taxon>Cytophagia</taxon>
        <taxon>Cytophagales</taxon>
        <taxon>Flammeovirgaceae</taxon>
        <taxon>Sediminitomix</taxon>
    </lineage>
</organism>
<dbReference type="GO" id="GO:0016020">
    <property type="term" value="C:membrane"/>
    <property type="evidence" value="ECO:0007669"/>
    <property type="project" value="InterPro"/>
</dbReference>
<feature type="transmembrane region" description="Helical" evidence="1">
    <location>
        <begin position="230"/>
        <end position="248"/>
    </location>
</feature>
<feature type="transmembrane region" description="Helical" evidence="1">
    <location>
        <begin position="104"/>
        <end position="124"/>
    </location>
</feature>
<keyword evidence="1" id="KW-1133">Transmembrane helix</keyword>
<gene>
    <name evidence="2" type="ORF">BC781_101411</name>
</gene>
<dbReference type="PRINTS" id="PR01988">
    <property type="entry name" value="EXPORTERBACE"/>
</dbReference>
<feature type="transmembrane region" description="Helical" evidence="1">
    <location>
        <begin position="33"/>
        <end position="57"/>
    </location>
</feature>
<feature type="transmembrane region" description="Helical" evidence="1">
    <location>
        <begin position="255"/>
        <end position="274"/>
    </location>
</feature>
<keyword evidence="1" id="KW-0812">Transmembrane</keyword>
<protein>
    <recommendedName>
        <fullName evidence="4">UbiA prenyltransferase family protein</fullName>
    </recommendedName>
</protein>
<feature type="transmembrane region" description="Helical" evidence="1">
    <location>
        <begin position="158"/>
        <end position="180"/>
    </location>
</feature>
<evidence type="ECO:0000313" key="3">
    <source>
        <dbReference type="Proteomes" id="UP000245535"/>
    </source>
</evidence>
<evidence type="ECO:0000313" key="2">
    <source>
        <dbReference type="EMBL" id="PWJ44061.1"/>
    </source>
</evidence>
<dbReference type="RefSeq" id="WP_146201601.1">
    <property type="nucleotide sequence ID" value="NZ_QGDO01000001.1"/>
</dbReference>
<sequence>MGKKVYFYIQVLSIDVVLGACASNLFLAKLVGVNLGVLDVLSLAFAVWIIYTFDHLLDARAIPHSAHTDRHAFHQRNFRFLSVCIALLTFIESFIVFYLPTDLIFNGLVLGGLVGGYFLMLQFFKGAIPYLKEFSIASIYILGISLSVFTYNDFHSDSFLWLFLSLFWGMAIVNLLLFSYMDSETDSKDTQASIVELLGKFKISILIGFLLSILLIVTLISIFFSEKITIEFMLVLVMQAMLWGVFLLRERNRQINLLRALADGVFMMPLLLVLNY</sequence>
<dbReference type="InterPro" id="IPR022324">
    <property type="entry name" value="Bacilysin_exporter_BacE_put"/>
</dbReference>
<dbReference type="Proteomes" id="UP000245535">
    <property type="component" value="Unassembled WGS sequence"/>
</dbReference>
<feature type="transmembrane region" description="Helical" evidence="1">
    <location>
        <begin position="136"/>
        <end position="152"/>
    </location>
</feature>
<accession>A0A315ZEW3</accession>
<feature type="transmembrane region" description="Helical" evidence="1">
    <location>
        <begin position="201"/>
        <end position="224"/>
    </location>
</feature>
<evidence type="ECO:0008006" key="4">
    <source>
        <dbReference type="Google" id="ProtNLM"/>
    </source>
</evidence>
<name>A0A315ZEW3_SEDFL</name>
<comment type="caution">
    <text evidence="2">The sequence shown here is derived from an EMBL/GenBank/DDBJ whole genome shotgun (WGS) entry which is preliminary data.</text>
</comment>
<keyword evidence="3" id="KW-1185">Reference proteome</keyword>
<feature type="transmembrane region" description="Helical" evidence="1">
    <location>
        <begin position="7"/>
        <end position="27"/>
    </location>
</feature>
<dbReference type="AlphaFoldDB" id="A0A315ZEW3"/>
<evidence type="ECO:0000256" key="1">
    <source>
        <dbReference type="SAM" id="Phobius"/>
    </source>
</evidence>
<proteinExistence type="predicted"/>